<evidence type="ECO:0000256" key="7">
    <source>
        <dbReference type="ARBA" id="ARBA00025274"/>
    </source>
</evidence>
<dbReference type="FunFam" id="3.40.50.1000:FF:000161">
    <property type="entry name" value="Trehalose 6-phosphate phosphatase"/>
    <property type="match status" value="1"/>
</dbReference>
<evidence type="ECO:0000256" key="2">
    <source>
        <dbReference type="ARBA" id="ARBA00001968"/>
    </source>
</evidence>
<proteinExistence type="inferred from homology"/>
<dbReference type="FunFam" id="3.30.70.1020:FF:000004">
    <property type="entry name" value="Trehalose 6-phosphate phosphatase"/>
    <property type="match status" value="1"/>
</dbReference>
<dbReference type="SUPFAM" id="SSF56784">
    <property type="entry name" value="HAD-like"/>
    <property type="match status" value="1"/>
</dbReference>
<dbReference type="InterPro" id="IPR036412">
    <property type="entry name" value="HAD-like_sf"/>
</dbReference>
<dbReference type="InterPro" id="IPR044651">
    <property type="entry name" value="OTSB-like"/>
</dbReference>
<sequence length="380" mass="41429">MAKPSVGVSEVGVSAAPAQSACPCPGTLFPYPPPRGAGIAAAVRRKCLQVELGAGAGLLGGAWGVESMRASSPTHAKAAAALAAGVDDERAAWMVRHPSALGKFEQIVAASEGKRIVMFLDYDGTLSPIVDDPDAAFMSETMRMAVRSVAKHFPTAIVSGRCRDKVFEFVKLAELYYAGSHGMDIKGPAKASSRHAKAKAKGVLFQPASEFLPMIEEVHERLAETTRCIPGAKVENNKFCVSVHFRCVDEKMWGEVSEAVKGVLREYPKLRLTLGRMVLEVRPTIKWDKGKALEFLLESLGFADCTNVLPVYIGDDRTDEDAFKVLRRRGQGVGILVSKHPKETSANYSLQEPAEVMEFLLRLVEWKRLSRSRARLMSLQ</sequence>
<organism evidence="9 10">
    <name type="scientific">Setaria viridis</name>
    <name type="common">Green bristlegrass</name>
    <name type="synonym">Setaria italica subsp. viridis</name>
    <dbReference type="NCBI Taxonomy" id="4556"/>
    <lineage>
        <taxon>Eukaryota</taxon>
        <taxon>Viridiplantae</taxon>
        <taxon>Streptophyta</taxon>
        <taxon>Embryophyta</taxon>
        <taxon>Tracheophyta</taxon>
        <taxon>Spermatophyta</taxon>
        <taxon>Magnoliopsida</taxon>
        <taxon>Liliopsida</taxon>
        <taxon>Poales</taxon>
        <taxon>Poaceae</taxon>
        <taxon>PACMAD clade</taxon>
        <taxon>Panicoideae</taxon>
        <taxon>Panicodae</taxon>
        <taxon>Paniceae</taxon>
        <taxon>Cenchrinae</taxon>
        <taxon>Setaria</taxon>
    </lineage>
</organism>
<accession>A0A4U6VV05</accession>
<gene>
    <name evidence="9" type="ORF">SEVIR_2G195900v2</name>
</gene>
<dbReference type="NCBIfam" id="TIGR00685">
    <property type="entry name" value="T6PP"/>
    <property type="match status" value="1"/>
</dbReference>
<evidence type="ECO:0000256" key="4">
    <source>
        <dbReference type="ARBA" id="ARBA00008770"/>
    </source>
</evidence>
<comment type="similarity">
    <text evidence="4 8">Belongs to the trehalose phosphatase family.</text>
</comment>
<dbReference type="PANTHER" id="PTHR43768:SF3">
    <property type="entry name" value="TREHALOSE 6-PHOSPHATE PHOSPHATASE"/>
    <property type="match status" value="1"/>
</dbReference>
<comment type="catalytic activity">
    <reaction evidence="1 8">
        <text>alpha,alpha-trehalose 6-phosphate + H2O = alpha,alpha-trehalose + phosphate</text>
        <dbReference type="Rhea" id="RHEA:23420"/>
        <dbReference type="ChEBI" id="CHEBI:15377"/>
        <dbReference type="ChEBI" id="CHEBI:16551"/>
        <dbReference type="ChEBI" id="CHEBI:43474"/>
        <dbReference type="ChEBI" id="CHEBI:58429"/>
        <dbReference type="EC" id="3.1.3.12"/>
    </reaction>
</comment>
<dbReference type="Gene3D" id="3.40.50.1000">
    <property type="entry name" value="HAD superfamily/HAD-like"/>
    <property type="match status" value="1"/>
</dbReference>
<evidence type="ECO:0000313" key="9">
    <source>
        <dbReference type="EMBL" id="TKW32875.1"/>
    </source>
</evidence>
<name>A0A4U6VV05_SETVI</name>
<keyword evidence="5 8" id="KW-0378">Hydrolase</keyword>
<reference evidence="9" key="1">
    <citation type="submission" date="2019-03" db="EMBL/GenBank/DDBJ databases">
        <title>WGS assembly of Setaria viridis.</title>
        <authorList>
            <person name="Huang P."/>
            <person name="Jenkins J."/>
            <person name="Grimwood J."/>
            <person name="Barry K."/>
            <person name="Healey A."/>
            <person name="Mamidi S."/>
            <person name="Sreedasyam A."/>
            <person name="Shu S."/>
            <person name="Feldman M."/>
            <person name="Wu J."/>
            <person name="Yu Y."/>
            <person name="Chen C."/>
            <person name="Johnson J."/>
            <person name="Rokhsar D."/>
            <person name="Baxter I."/>
            <person name="Schmutz J."/>
            <person name="Brutnell T."/>
            <person name="Kellogg E."/>
        </authorList>
    </citation>
    <scope>NUCLEOTIDE SEQUENCE [LARGE SCALE GENOMIC DNA]</scope>
</reference>
<evidence type="ECO:0000313" key="10">
    <source>
        <dbReference type="Proteomes" id="UP000298652"/>
    </source>
</evidence>
<evidence type="ECO:0000256" key="5">
    <source>
        <dbReference type="ARBA" id="ARBA00022801"/>
    </source>
</evidence>
<dbReference type="GO" id="GO:0005992">
    <property type="term" value="P:trehalose biosynthetic process"/>
    <property type="evidence" value="ECO:0007669"/>
    <property type="project" value="UniProtKB-UniPathway"/>
</dbReference>
<keyword evidence="6" id="KW-0346">Stress response</keyword>
<evidence type="ECO:0000256" key="1">
    <source>
        <dbReference type="ARBA" id="ARBA00000500"/>
    </source>
</evidence>
<dbReference type="UniPathway" id="UPA00299"/>
<dbReference type="EMBL" id="CM016553">
    <property type="protein sequence ID" value="TKW32875.1"/>
    <property type="molecule type" value="Genomic_DNA"/>
</dbReference>
<dbReference type="CDD" id="cd01627">
    <property type="entry name" value="HAD_TPP"/>
    <property type="match status" value="1"/>
</dbReference>
<dbReference type="EC" id="3.1.3.12" evidence="8"/>
<dbReference type="InterPro" id="IPR023214">
    <property type="entry name" value="HAD_sf"/>
</dbReference>
<evidence type="ECO:0000256" key="8">
    <source>
        <dbReference type="RuleBase" id="RU361117"/>
    </source>
</evidence>
<evidence type="ECO:0000256" key="3">
    <source>
        <dbReference type="ARBA" id="ARBA00005199"/>
    </source>
</evidence>
<dbReference type="OMA" id="EEHAAWM"/>
<comment type="cofactor">
    <cofactor evidence="2 8">
        <name>a divalent metal cation</name>
        <dbReference type="ChEBI" id="CHEBI:60240"/>
    </cofactor>
</comment>
<dbReference type="InterPro" id="IPR003337">
    <property type="entry name" value="Trehalose_PPase"/>
</dbReference>
<dbReference type="Pfam" id="PF02358">
    <property type="entry name" value="Trehalose_PPase"/>
    <property type="match status" value="1"/>
</dbReference>
<dbReference type="NCBIfam" id="TIGR01484">
    <property type="entry name" value="HAD-SF-IIB"/>
    <property type="match status" value="1"/>
</dbReference>
<dbReference type="Proteomes" id="UP000298652">
    <property type="component" value="Chromosome 2"/>
</dbReference>
<dbReference type="InterPro" id="IPR006379">
    <property type="entry name" value="HAD-SF_hydro_IIB"/>
</dbReference>
<keyword evidence="10" id="KW-1185">Reference proteome</keyword>
<dbReference type="PANTHER" id="PTHR43768">
    <property type="entry name" value="TREHALOSE 6-PHOSPHATE PHOSPHATASE"/>
    <property type="match status" value="1"/>
</dbReference>
<comment type="function">
    <text evidence="7">Removes the phosphate from trehalose 6-phosphate to produce free trehalose. Trehalose accumulation in plant may improve abiotic stress tolerance.</text>
</comment>
<dbReference type="Gramene" id="TKW32875">
    <property type="protein sequence ID" value="TKW32875"/>
    <property type="gene ID" value="SEVIR_2G195900v2"/>
</dbReference>
<evidence type="ECO:0000256" key="6">
    <source>
        <dbReference type="ARBA" id="ARBA00023016"/>
    </source>
</evidence>
<protein>
    <recommendedName>
        <fullName evidence="8">Trehalose 6-phosphate phosphatase</fullName>
        <ecNumber evidence="8">3.1.3.12</ecNumber>
    </recommendedName>
</protein>
<dbReference type="GO" id="GO:0004805">
    <property type="term" value="F:trehalose-phosphatase activity"/>
    <property type="evidence" value="ECO:0007669"/>
    <property type="project" value="UniProtKB-EC"/>
</dbReference>
<dbReference type="FunFam" id="3.40.50.1000:FF:000073">
    <property type="entry name" value="Trehalose 6-phosphate phosphatase"/>
    <property type="match status" value="1"/>
</dbReference>
<dbReference type="Gene3D" id="3.30.70.1020">
    <property type="entry name" value="Trehalose-6-phosphate phosphatase related protein, domain 2"/>
    <property type="match status" value="1"/>
</dbReference>
<comment type="pathway">
    <text evidence="3 8">Glycan biosynthesis; trehalose biosynthesis.</text>
</comment>
<dbReference type="AlphaFoldDB" id="A0A4U6VV05"/>